<evidence type="ECO:0000313" key="2">
    <source>
        <dbReference type="Proteomes" id="UP000011724"/>
    </source>
</evidence>
<dbReference type="EMBL" id="FO203427">
    <property type="protein sequence ID" value="CCH48501.1"/>
    <property type="molecule type" value="Genomic_DNA"/>
</dbReference>
<keyword evidence="2" id="KW-1185">Reference proteome</keyword>
<sequence length="180" mass="20227">MPMKGLKIFLICIVLGGVFVYNTNWFQSFFLYNRFLESIADVPFDVTKKGETISIPLKHKFNTCYELNVAVPDKNIFHDNIVGPGALRYRFVSGGKILAKGFTFPAVRQHLTLYRGVTLITILVFDLPTPGAGNDVSLELTVDTPMAFLNKYAGKIKCNIRPNYSAKAGGCYNEELRIEY</sequence>
<evidence type="ECO:0000313" key="1">
    <source>
        <dbReference type="EMBL" id="CCH48501.1"/>
    </source>
</evidence>
<dbReference type="eggNOG" id="ENOG503184U">
    <property type="taxonomic scope" value="Bacteria"/>
</dbReference>
<dbReference type="KEGG" id="dpi:BN4_11264"/>
<reference evidence="2" key="2">
    <citation type="journal article" date="2013" name="Stand. Genomic Sci.">
        <title>Complete genome sequence of Desulfocapsa sulfexigens, a marine deltaproteobacterium specialized in disproportionating inorganic sulfur compounds.</title>
        <authorList>
            <person name="Finster K.W."/>
            <person name="Kjeldsen K.U."/>
            <person name="Kube M."/>
            <person name="Reinhardt R."/>
            <person name="Mussmann M."/>
            <person name="Amann R."/>
            <person name="Schreiber L."/>
        </authorList>
    </citation>
    <scope>NUCLEOTIDE SEQUENCE [LARGE SCALE GENOMIC DNA]</scope>
    <source>
        <strain evidence="2">DSM 10523 / SB164P1</strain>
    </source>
</reference>
<dbReference type="BioCyc" id="DPIE1322246:BN4_RS06340-MONOMER"/>
<gene>
    <name evidence="1" type="ordered locus">BN4_11264</name>
</gene>
<dbReference type="Proteomes" id="UP000011724">
    <property type="component" value="Chromosome"/>
</dbReference>
<name>M1WJU4_PSEP2</name>
<accession>M1WJU4</accession>
<dbReference type="HOGENOM" id="CLU_1508287_0_0_7"/>
<dbReference type="AlphaFoldDB" id="M1WJU4"/>
<organism evidence="1 2">
    <name type="scientific">Pseudodesulfovibrio piezophilus (strain DSM 21447 / JCM 15486 / C1TLV30)</name>
    <name type="common">Desulfovibrio piezophilus</name>
    <dbReference type="NCBI Taxonomy" id="1322246"/>
    <lineage>
        <taxon>Bacteria</taxon>
        <taxon>Pseudomonadati</taxon>
        <taxon>Thermodesulfobacteriota</taxon>
        <taxon>Desulfovibrionia</taxon>
        <taxon>Desulfovibrionales</taxon>
        <taxon>Desulfovibrionaceae</taxon>
    </lineage>
</organism>
<proteinExistence type="predicted"/>
<reference evidence="1 2" key="1">
    <citation type="journal article" date="2013" name="PLoS ONE">
        <title>The first genomic and proteomic characterization of a deep-sea sulfate reducer: insights into the piezophilic lifestyle of Desulfovibrio piezophilus.</title>
        <authorList>
            <person name="Pradel N."/>
            <person name="Ji B."/>
            <person name="Gimenez G."/>
            <person name="Talla E."/>
            <person name="Lenoble P."/>
            <person name="Garel M."/>
            <person name="Tamburini C."/>
            <person name="Fourquet P."/>
            <person name="Lebrun R."/>
            <person name="Bertin P."/>
            <person name="Denis Y."/>
            <person name="Pophillat M."/>
            <person name="Barbe V."/>
            <person name="Ollivier B."/>
            <person name="Dolla A."/>
        </authorList>
    </citation>
    <scope>NUCLEOTIDE SEQUENCE [LARGE SCALE GENOMIC DNA]</scope>
    <source>
        <strain evidence="2">DSM 10523 / SB164P1</strain>
    </source>
</reference>
<protein>
    <submittedName>
        <fullName evidence="1">Uncharacterized protein</fullName>
    </submittedName>
</protein>